<accession>A0A2M6T1J9</accession>
<evidence type="ECO:0000313" key="4">
    <source>
        <dbReference type="Proteomes" id="UP000229390"/>
    </source>
</evidence>
<dbReference type="InterPro" id="IPR029033">
    <property type="entry name" value="His_PPase_superfam"/>
</dbReference>
<evidence type="ECO:0008006" key="5">
    <source>
        <dbReference type="Google" id="ProtNLM"/>
    </source>
</evidence>
<protein>
    <recommendedName>
        <fullName evidence="5">Histidine phosphatase family protein</fullName>
    </recommendedName>
</protein>
<dbReference type="SUPFAM" id="SSF53254">
    <property type="entry name" value="Phosphoglycerate mutase-like"/>
    <property type="match status" value="1"/>
</dbReference>
<gene>
    <name evidence="3" type="ORF">COT34_00770</name>
</gene>
<feature type="binding site" evidence="1">
    <location>
        <position position="98"/>
    </location>
    <ligand>
        <name>substrate</name>
    </ligand>
</feature>
<dbReference type="CDD" id="cd07067">
    <property type="entry name" value="HP_PGM_like"/>
    <property type="match status" value="1"/>
</dbReference>
<dbReference type="Gene3D" id="3.40.50.1240">
    <property type="entry name" value="Phosphoglycerate mutase-like"/>
    <property type="match status" value="1"/>
</dbReference>
<reference evidence="4" key="1">
    <citation type="submission" date="2017-09" db="EMBL/GenBank/DDBJ databases">
        <title>Depth-based differentiation of microbial function through sediment-hosted aquifers and enrichment of novel symbionts in the deep terrestrial subsurface.</title>
        <authorList>
            <person name="Probst A.J."/>
            <person name="Ladd B."/>
            <person name="Jarett J.K."/>
            <person name="Geller-Mcgrath D.E."/>
            <person name="Sieber C.M.K."/>
            <person name="Emerson J.B."/>
            <person name="Anantharaman K."/>
            <person name="Thomas B.C."/>
            <person name="Malmstrom R."/>
            <person name="Stieglmeier M."/>
            <person name="Klingl A."/>
            <person name="Woyke T."/>
            <person name="Ryan C.M."/>
            <person name="Banfield J.F."/>
        </authorList>
    </citation>
    <scope>NUCLEOTIDE SEQUENCE [LARGE SCALE GENOMIC DNA]</scope>
</reference>
<evidence type="ECO:0000256" key="2">
    <source>
        <dbReference type="SAM" id="MobiDB-lite"/>
    </source>
</evidence>
<organism evidence="3 4">
    <name type="scientific">Candidatus Nealsonbacteria bacterium CG08_land_8_20_14_0_20_43_11</name>
    <dbReference type="NCBI Taxonomy" id="1974706"/>
    <lineage>
        <taxon>Bacteria</taxon>
        <taxon>Candidatus Nealsoniibacteriota</taxon>
    </lineage>
</organism>
<dbReference type="PANTHER" id="PTHR47821">
    <property type="entry name" value="PHOSPHOGLYCERATE MUTASE FAMILY PROTEIN"/>
    <property type="match status" value="1"/>
</dbReference>
<dbReference type="Proteomes" id="UP000229390">
    <property type="component" value="Unassembled WGS sequence"/>
</dbReference>
<proteinExistence type="predicted"/>
<evidence type="ECO:0000256" key="1">
    <source>
        <dbReference type="PIRSR" id="PIRSR613078-2"/>
    </source>
</evidence>
<comment type="caution">
    <text evidence="3">The sequence shown here is derived from an EMBL/GenBank/DDBJ whole genome shotgun (WGS) entry which is preliminary data.</text>
</comment>
<dbReference type="PANTHER" id="PTHR47821:SF2">
    <property type="entry name" value="PHOSPHOGLYCERATE MUTASE FAMILY PROTEIN"/>
    <property type="match status" value="1"/>
</dbReference>
<evidence type="ECO:0000313" key="3">
    <source>
        <dbReference type="EMBL" id="PIS38976.1"/>
    </source>
</evidence>
<feature type="binding site" evidence="1">
    <location>
        <position position="63"/>
    </location>
    <ligand>
        <name>substrate</name>
    </ligand>
</feature>
<sequence>MKLKNRYFILRHGDTVWSDKIVYPSPDSSAVYLNRKGEQKIKKAARELDKGKIDKIYSSDFYRAKQSAEIVAKELGLRIKFDRRLRDTNLGIYHGRPKKEFYADFPDAEKRFYKRPKNGESWNDVRRRLRKFLKDSEAENSGKNILLVGHGDPLWLLEGLAHNLTNQQLLKIILVETTDFERSEKQGSRTQRGSIKKAEWRRL</sequence>
<name>A0A2M6T1J9_9BACT</name>
<dbReference type="Pfam" id="PF00300">
    <property type="entry name" value="His_Phos_1"/>
    <property type="match status" value="1"/>
</dbReference>
<feature type="region of interest" description="Disordered" evidence="2">
    <location>
        <begin position="183"/>
        <end position="203"/>
    </location>
</feature>
<dbReference type="AlphaFoldDB" id="A0A2M6T1J9"/>
<dbReference type="InterPro" id="IPR013078">
    <property type="entry name" value="His_Pase_superF_clade-1"/>
</dbReference>
<dbReference type="EMBL" id="PEYE01000014">
    <property type="protein sequence ID" value="PIS38976.1"/>
    <property type="molecule type" value="Genomic_DNA"/>
</dbReference>